<dbReference type="Gene3D" id="3.30.420.10">
    <property type="entry name" value="Ribonuclease H-like superfamily/Ribonuclease H"/>
    <property type="match status" value="1"/>
</dbReference>
<dbReference type="Pfam" id="PF25597">
    <property type="entry name" value="SH3_retrovirus"/>
    <property type="match status" value="1"/>
</dbReference>
<dbReference type="Pfam" id="PF15072">
    <property type="entry name" value="HROB"/>
    <property type="match status" value="1"/>
</dbReference>
<dbReference type="AlphaFoldDB" id="A0A6L2M5P4"/>
<gene>
    <name evidence="3" type="ORF">Tci_041276</name>
</gene>
<organism evidence="3">
    <name type="scientific">Tanacetum cinerariifolium</name>
    <name type="common">Dalmatian daisy</name>
    <name type="synonym">Chrysanthemum cinerariifolium</name>
    <dbReference type="NCBI Taxonomy" id="118510"/>
    <lineage>
        <taxon>Eukaryota</taxon>
        <taxon>Viridiplantae</taxon>
        <taxon>Streptophyta</taxon>
        <taxon>Embryophyta</taxon>
        <taxon>Tracheophyta</taxon>
        <taxon>Spermatophyta</taxon>
        <taxon>Magnoliopsida</taxon>
        <taxon>eudicotyledons</taxon>
        <taxon>Gunneridae</taxon>
        <taxon>Pentapetalae</taxon>
        <taxon>asterids</taxon>
        <taxon>campanulids</taxon>
        <taxon>Asterales</taxon>
        <taxon>Asteraceae</taxon>
        <taxon>Asteroideae</taxon>
        <taxon>Anthemideae</taxon>
        <taxon>Anthemidinae</taxon>
        <taxon>Tanacetum</taxon>
    </lineage>
</organism>
<dbReference type="GO" id="GO:0003676">
    <property type="term" value="F:nucleic acid binding"/>
    <property type="evidence" value="ECO:0007669"/>
    <property type="project" value="InterPro"/>
</dbReference>
<evidence type="ECO:0000313" key="3">
    <source>
        <dbReference type="EMBL" id="GEU69298.1"/>
    </source>
</evidence>
<name>A0A6L2M5P4_TANCI</name>
<protein>
    <submittedName>
        <fullName evidence="3">Ribonuclease H-like domain-containing protein</fullName>
    </submittedName>
</protein>
<feature type="domain" description="Homologous recombination OB-fold protein OB-fold" evidence="1">
    <location>
        <begin position="217"/>
        <end position="301"/>
    </location>
</feature>
<comment type="caution">
    <text evidence="3">The sequence shown here is derived from an EMBL/GenBank/DDBJ whole genome shotgun (WGS) entry which is preliminary data.</text>
</comment>
<dbReference type="InterPro" id="IPR058570">
    <property type="entry name" value="HROB_OB"/>
</dbReference>
<evidence type="ECO:0000259" key="1">
    <source>
        <dbReference type="Pfam" id="PF15072"/>
    </source>
</evidence>
<dbReference type="InterPro" id="IPR057670">
    <property type="entry name" value="SH3_retrovirus"/>
</dbReference>
<dbReference type="InterPro" id="IPR036397">
    <property type="entry name" value="RNaseH_sf"/>
</dbReference>
<dbReference type="InterPro" id="IPR028045">
    <property type="entry name" value="HROB"/>
</dbReference>
<dbReference type="EMBL" id="BKCJ010005910">
    <property type="protein sequence ID" value="GEU69298.1"/>
    <property type="molecule type" value="Genomic_DNA"/>
</dbReference>
<accession>A0A6L2M5P4</accession>
<evidence type="ECO:0000259" key="2">
    <source>
        <dbReference type="Pfam" id="PF25597"/>
    </source>
</evidence>
<sequence>MACSLSNIDYEVEVLVQKLIDEYKVRQNAILDLALHFENECTAKDDLRKAYEKCNDISQESHALIDTFLKECSNKDYELNLSMYEKTEKLEKQMDAKLAWLLEKYNYRSQTHIGCSSSHADLYLTEKELHQLHLNEEALRETLEEKAMDEKAREEKIRQKQVDDEFFLEFEKVVEDVDEDDDFKSGSWIRATEFVNANRGTVSGCLGDIDNNLKKWKLDQVVTIVKSCSSNVLGDLTVTMKDLSGTIPGTVHHKVIGEGGYRNDITIGAAMILANVSVFSPKPSMYYLIITRKNVVKVFRKDTADLGIIDLMGIDFVDLWVIDLVILLLISLMVGSSNSEDLTSSLDLGNPFHLQNSDFSSNTIISVKLTGTENYRWEIYNSIVLSWLLNYVSENLFLGQKFSDNAAEVWAELKETYDKLDGSSLLSRETHRDVKDAFAIISGEKSHRGIAFSYSVFVSKPQVGHTVDRCFDLIGYLPGYNKNPVGRLNGTLAKNKYVGNLKLFENVMLFNVFVVPKYYAVDVLQSDMNFTTDSQVSPCDICHKPKQTRDPFSFSDDLTTFIGELSWYNALNSGAYTPQQNDVAERKHRHLLNVAWSLLFQSGISLSIWTECIPSVAYLITRSEKCVLIGFSTSKKAYKVYSHELKLGFYSRDVKFYETVFPFKMNVLLQNDQHDLDEPSDKEINILDFFDEKQFDPQTSLSPNDDGIRKYGLKKYVPYSNLSASNLCFSNTLNKSFEPNTYYEALKYSRCPATRKSVFGYCVFLGDSLVTLKSKKQSTLSKSSPKAEYRSTASATCEVICSALQIAANPVFHQNSKHFEIDVHLVREKVASGVIKIKKIHTSQQITDILTKALDIGQHSVMCEKLGLLDMFQLKKA</sequence>
<dbReference type="SUPFAM" id="SSF53098">
    <property type="entry name" value="Ribonuclease H-like"/>
    <property type="match status" value="1"/>
</dbReference>
<dbReference type="InterPro" id="IPR012337">
    <property type="entry name" value="RNaseH-like_sf"/>
</dbReference>
<proteinExistence type="predicted"/>
<dbReference type="CDD" id="cd09272">
    <property type="entry name" value="RNase_HI_RT_Ty1"/>
    <property type="match status" value="1"/>
</dbReference>
<feature type="domain" description="Retroviral polymerase SH3-like" evidence="2">
    <location>
        <begin position="621"/>
        <end position="664"/>
    </location>
</feature>
<dbReference type="GO" id="GO:0000725">
    <property type="term" value="P:recombinational repair"/>
    <property type="evidence" value="ECO:0007669"/>
    <property type="project" value="InterPro"/>
</dbReference>
<reference evidence="3" key="1">
    <citation type="journal article" date="2019" name="Sci. Rep.">
        <title>Draft genome of Tanacetum cinerariifolium, the natural source of mosquito coil.</title>
        <authorList>
            <person name="Yamashiro T."/>
            <person name="Shiraishi A."/>
            <person name="Satake H."/>
            <person name="Nakayama K."/>
        </authorList>
    </citation>
    <scope>NUCLEOTIDE SEQUENCE</scope>
</reference>
<dbReference type="PANTHER" id="PTHR14523:SF1">
    <property type="entry name" value="HOMOLOGOUS RECOMBINATION OB-FOLD PROTEIN"/>
    <property type="match status" value="1"/>
</dbReference>
<dbReference type="PANTHER" id="PTHR14523">
    <property type="entry name" value="UNCHARACTERIZED PROTEIN C17ORF53 HOMOLOG"/>
    <property type="match status" value="1"/>
</dbReference>